<accession>A0A095UR85</accession>
<evidence type="ECO:0000259" key="5">
    <source>
        <dbReference type="PROSITE" id="PS50931"/>
    </source>
</evidence>
<dbReference type="EMBL" id="ARXV01000006">
    <property type="protein sequence ID" value="KGD65025.1"/>
    <property type="molecule type" value="Genomic_DNA"/>
</dbReference>
<dbReference type="Pfam" id="PF00126">
    <property type="entry name" value="HTH_1"/>
    <property type="match status" value="1"/>
</dbReference>
<dbReference type="PANTHER" id="PTHR30537">
    <property type="entry name" value="HTH-TYPE TRANSCRIPTIONAL REGULATOR"/>
    <property type="match status" value="1"/>
</dbReference>
<dbReference type="SUPFAM" id="SSF46785">
    <property type="entry name" value="Winged helix' DNA-binding domain"/>
    <property type="match status" value="1"/>
</dbReference>
<comment type="caution">
    <text evidence="6">The sequence shown here is derived from an EMBL/GenBank/DDBJ whole genome shotgun (WGS) entry which is preliminary data.</text>
</comment>
<evidence type="ECO:0000256" key="2">
    <source>
        <dbReference type="ARBA" id="ARBA00023015"/>
    </source>
</evidence>
<protein>
    <submittedName>
        <fullName evidence="6">LysR family transcriptional regulator</fullName>
    </submittedName>
</protein>
<name>A0A095UR85_9GAMM</name>
<dbReference type="PRINTS" id="PR00039">
    <property type="entry name" value="HTHLYSR"/>
</dbReference>
<sequence>MNWRTMKFDWNRARAFLVTAEEGSLSAAALALGMSQPTLSRQVTALEEELGTALFERVGRGLTLTPTGLDLLVYVQAMGEAASSLSLAATGRATSIEGEITISASEVTAAYILPPILQKLRRTYPGIQVCLVASNSASDLRRREADIAIRNFRPTEPNLIARKLGEFAAALYATPDYLAGLDAATTPEALTQARFIGFASANEAFINALGAHGIALQDHNFAARVDSHVVQWEMVKQGMGIGVMPVELASTEPLVRRVLADTLFRGDVWLVAHRELRTNLRVRTVFDFLANEVGRHFTDAASLY</sequence>
<dbReference type="PANTHER" id="PTHR30537:SF3">
    <property type="entry name" value="TRANSCRIPTIONAL REGULATORY PROTEIN"/>
    <property type="match status" value="1"/>
</dbReference>
<dbReference type="PATRIC" id="fig|1177154.3.peg.1965"/>
<evidence type="ECO:0000313" key="6">
    <source>
        <dbReference type="EMBL" id="KGD65025.1"/>
    </source>
</evidence>
<evidence type="ECO:0000256" key="3">
    <source>
        <dbReference type="ARBA" id="ARBA00023125"/>
    </source>
</evidence>
<dbReference type="STRING" id="1177154.Y5S_01933"/>
<dbReference type="GO" id="GO:0043565">
    <property type="term" value="F:sequence-specific DNA binding"/>
    <property type="evidence" value="ECO:0007669"/>
    <property type="project" value="TreeGrafter"/>
</dbReference>
<evidence type="ECO:0000256" key="4">
    <source>
        <dbReference type="ARBA" id="ARBA00023163"/>
    </source>
</evidence>
<evidence type="ECO:0000256" key="1">
    <source>
        <dbReference type="ARBA" id="ARBA00009437"/>
    </source>
</evidence>
<dbReference type="InterPro" id="IPR036390">
    <property type="entry name" value="WH_DNA-bd_sf"/>
</dbReference>
<proteinExistence type="inferred from homology"/>
<reference evidence="6 7" key="1">
    <citation type="submission" date="2012-09" db="EMBL/GenBank/DDBJ databases">
        <title>Genome Sequence of alkane-degrading Bacterium Alcanivorax sp. 19-m-6.</title>
        <authorList>
            <person name="Lai Q."/>
            <person name="Shao Z."/>
        </authorList>
    </citation>
    <scope>NUCLEOTIDE SEQUENCE [LARGE SCALE GENOMIC DNA]</scope>
    <source>
        <strain evidence="6 7">19-m-6</strain>
    </source>
</reference>
<dbReference type="eggNOG" id="COG0583">
    <property type="taxonomic scope" value="Bacteria"/>
</dbReference>
<dbReference type="OrthoDB" id="570111at2"/>
<dbReference type="InterPro" id="IPR000847">
    <property type="entry name" value="LysR_HTH_N"/>
</dbReference>
<keyword evidence="4" id="KW-0804">Transcription</keyword>
<dbReference type="InterPro" id="IPR036388">
    <property type="entry name" value="WH-like_DNA-bd_sf"/>
</dbReference>
<dbReference type="GO" id="GO:0006351">
    <property type="term" value="P:DNA-templated transcription"/>
    <property type="evidence" value="ECO:0007669"/>
    <property type="project" value="TreeGrafter"/>
</dbReference>
<dbReference type="Proteomes" id="UP000029444">
    <property type="component" value="Unassembled WGS sequence"/>
</dbReference>
<gene>
    <name evidence="6" type="ORF">Y5S_01933</name>
</gene>
<dbReference type="AlphaFoldDB" id="A0A095UR85"/>
<comment type="similarity">
    <text evidence="1">Belongs to the LysR transcriptional regulatory family.</text>
</comment>
<dbReference type="Gene3D" id="1.10.10.10">
    <property type="entry name" value="Winged helix-like DNA-binding domain superfamily/Winged helix DNA-binding domain"/>
    <property type="match status" value="1"/>
</dbReference>
<dbReference type="CDD" id="cd05466">
    <property type="entry name" value="PBP2_LTTR_substrate"/>
    <property type="match status" value="1"/>
</dbReference>
<keyword evidence="2" id="KW-0805">Transcription regulation</keyword>
<dbReference type="SUPFAM" id="SSF53850">
    <property type="entry name" value="Periplasmic binding protein-like II"/>
    <property type="match status" value="1"/>
</dbReference>
<dbReference type="Gene3D" id="3.40.190.290">
    <property type="match status" value="1"/>
</dbReference>
<dbReference type="InterPro" id="IPR058163">
    <property type="entry name" value="LysR-type_TF_proteobact-type"/>
</dbReference>
<keyword evidence="3" id="KW-0238">DNA-binding</keyword>
<dbReference type="Pfam" id="PF03466">
    <property type="entry name" value="LysR_substrate"/>
    <property type="match status" value="1"/>
</dbReference>
<dbReference type="GO" id="GO:0003700">
    <property type="term" value="F:DNA-binding transcription factor activity"/>
    <property type="evidence" value="ECO:0007669"/>
    <property type="project" value="InterPro"/>
</dbReference>
<evidence type="ECO:0000313" key="7">
    <source>
        <dbReference type="Proteomes" id="UP000029444"/>
    </source>
</evidence>
<organism evidence="6 7">
    <name type="scientific">Alcanivorax nanhaiticus</name>
    <dbReference type="NCBI Taxonomy" id="1177154"/>
    <lineage>
        <taxon>Bacteria</taxon>
        <taxon>Pseudomonadati</taxon>
        <taxon>Pseudomonadota</taxon>
        <taxon>Gammaproteobacteria</taxon>
        <taxon>Oceanospirillales</taxon>
        <taxon>Alcanivoracaceae</taxon>
        <taxon>Alcanivorax</taxon>
    </lineage>
</organism>
<dbReference type="FunFam" id="1.10.10.10:FF:000001">
    <property type="entry name" value="LysR family transcriptional regulator"/>
    <property type="match status" value="1"/>
</dbReference>
<feature type="domain" description="HTH lysR-type" evidence="5">
    <location>
        <begin position="8"/>
        <end position="65"/>
    </location>
</feature>
<dbReference type="PROSITE" id="PS50931">
    <property type="entry name" value="HTH_LYSR"/>
    <property type="match status" value="1"/>
</dbReference>
<keyword evidence="7" id="KW-1185">Reference proteome</keyword>
<dbReference type="InterPro" id="IPR005119">
    <property type="entry name" value="LysR_subst-bd"/>
</dbReference>